<evidence type="ECO:0000313" key="2">
    <source>
        <dbReference type="EMBL" id="KDR68955.1"/>
    </source>
</evidence>
<dbReference type="STRING" id="685588.A0A067SDH4"/>
<protein>
    <recommendedName>
        <fullName evidence="1">DUF6532 domain-containing protein</fullName>
    </recommendedName>
</protein>
<accession>A0A067SDH4</accession>
<dbReference type="Proteomes" id="UP000027222">
    <property type="component" value="Unassembled WGS sequence"/>
</dbReference>
<dbReference type="Pfam" id="PF20149">
    <property type="entry name" value="DUF6532"/>
    <property type="match status" value="1"/>
</dbReference>
<sequence length="235" mass="26560">MDSWFDACKKKGLEDVDPSIDELKRIKERTSQFRGQLKDNTQVLVAKMFGLIDPMTLAEPTAEQLEATLEHNRAIVTAHQKNKFWYKDPENPNLANSMFRAAIIQQVFNINWFGSGTYNRASYFAGETETPLVTIALIMDAVDCSVDSWSTGRYVLTAFSAVKYGPRYRRLLERLQEWKAFTVKEQVDLAQVLQEDLLRNARAAAGLVLEAPGVGEESDEESMLAAFRANQGTRN</sequence>
<reference evidence="3" key="1">
    <citation type="journal article" date="2014" name="Proc. Natl. Acad. Sci. U.S.A.">
        <title>Extensive sampling of basidiomycete genomes demonstrates inadequacy of the white-rot/brown-rot paradigm for wood decay fungi.</title>
        <authorList>
            <person name="Riley R."/>
            <person name="Salamov A.A."/>
            <person name="Brown D.W."/>
            <person name="Nagy L.G."/>
            <person name="Floudas D."/>
            <person name="Held B.W."/>
            <person name="Levasseur A."/>
            <person name="Lombard V."/>
            <person name="Morin E."/>
            <person name="Otillar R."/>
            <person name="Lindquist E.A."/>
            <person name="Sun H."/>
            <person name="LaButti K.M."/>
            <person name="Schmutz J."/>
            <person name="Jabbour D."/>
            <person name="Luo H."/>
            <person name="Baker S.E."/>
            <person name="Pisabarro A.G."/>
            <person name="Walton J.D."/>
            <person name="Blanchette R.A."/>
            <person name="Henrissat B."/>
            <person name="Martin F."/>
            <person name="Cullen D."/>
            <person name="Hibbett D.S."/>
            <person name="Grigoriev I.V."/>
        </authorList>
    </citation>
    <scope>NUCLEOTIDE SEQUENCE [LARGE SCALE GENOMIC DNA]</scope>
    <source>
        <strain evidence="3">CBS 339.88</strain>
    </source>
</reference>
<keyword evidence="3" id="KW-1185">Reference proteome</keyword>
<dbReference type="EMBL" id="KL142405">
    <property type="protein sequence ID" value="KDR68955.1"/>
    <property type="molecule type" value="Genomic_DNA"/>
</dbReference>
<dbReference type="AlphaFoldDB" id="A0A067SDH4"/>
<feature type="domain" description="DUF6532" evidence="1">
    <location>
        <begin position="3"/>
        <end position="178"/>
    </location>
</feature>
<evidence type="ECO:0000313" key="3">
    <source>
        <dbReference type="Proteomes" id="UP000027222"/>
    </source>
</evidence>
<dbReference type="InterPro" id="IPR045341">
    <property type="entry name" value="DUF6532"/>
</dbReference>
<dbReference type="HOGENOM" id="CLU_1283737_0_0_1"/>
<gene>
    <name evidence="2" type="ORF">GALMADRAFT_145972</name>
</gene>
<evidence type="ECO:0000259" key="1">
    <source>
        <dbReference type="Pfam" id="PF20149"/>
    </source>
</evidence>
<proteinExistence type="predicted"/>
<name>A0A067SDH4_GALM3</name>
<organism evidence="2 3">
    <name type="scientific">Galerina marginata (strain CBS 339.88)</name>
    <dbReference type="NCBI Taxonomy" id="685588"/>
    <lineage>
        <taxon>Eukaryota</taxon>
        <taxon>Fungi</taxon>
        <taxon>Dikarya</taxon>
        <taxon>Basidiomycota</taxon>
        <taxon>Agaricomycotina</taxon>
        <taxon>Agaricomycetes</taxon>
        <taxon>Agaricomycetidae</taxon>
        <taxon>Agaricales</taxon>
        <taxon>Agaricineae</taxon>
        <taxon>Strophariaceae</taxon>
        <taxon>Galerina</taxon>
    </lineage>
</organism>
<dbReference type="OrthoDB" id="3064017at2759"/>